<organism evidence="11 12">
    <name type="scientific">Tritrichomonas foetus</name>
    <dbReference type="NCBI Taxonomy" id="1144522"/>
    <lineage>
        <taxon>Eukaryota</taxon>
        <taxon>Metamonada</taxon>
        <taxon>Parabasalia</taxon>
        <taxon>Tritrichomonadida</taxon>
        <taxon>Tritrichomonadidae</taxon>
        <taxon>Tritrichomonas</taxon>
    </lineage>
</organism>
<evidence type="ECO:0000256" key="3">
    <source>
        <dbReference type="ARBA" id="ARBA00022741"/>
    </source>
</evidence>
<comment type="subcellular location">
    <subcellularLocation>
        <location evidence="1">Membrane</location>
    </subcellularLocation>
</comment>
<evidence type="ECO:0000256" key="6">
    <source>
        <dbReference type="ARBA" id="ARBA00023239"/>
    </source>
</evidence>
<dbReference type="InterPro" id="IPR029787">
    <property type="entry name" value="Nucleotide_cyclase"/>
</dbReference>
<feature type="transmembrane region" description="Helical" evidence="8">
    <location>
        <begin position="137"/>
        <end position="163"/>
    </location>
</feature>
<dbReference type="Proteomes" id="UP000179807">
    <property type="component" value="Unassembled WGS sequence"/>
</dbReference>
<keyword evidence="6" id="KW-0456">Lyase</keyword>
<keyword evidence="7" id="KW-0175">Coiled coil</keyword>
<feature type="domain" description="Guanylate cyclase" evidence="10">
    <location>
        <begin position="1440"/>
        <end position="1572"/>
    </location>
</feature>
<dbReference type="PANTHER" id="PTHR11920">
    <property type="entry name" value="GUANYLYL CYCLASE"/>
    <property type="match status" value="1"/>
</dbReference>
<dbReference type="InterPro" id="IPR035965">
    <property type="entry name" value="PAS-like_dom_sf"/>
</dbReference>
<dbReference type="NCBIfam" id="TIGR00229">
    <property type="entry name" value="sensory_box"/>
    <property type="match status" value="1"/>
</dbReference>
<name>A0A1J4KD41_9EUKA</name>
<dbReference type="RefSeq" id="XP_068360756.1">
    <property type="nucleotide sequence ID" value="XM_068503620.1"/>
</dbReference>
<keyword evidence="4 8" id="KW-1133">Transmembrane helix</keyword>
<evidence type="ECO:0000313" key="11">
    <source>
        <dbReference type="EMBL" id="OHT07620.1"/>
    </source>
</evidence>
<evidence type="ECO:0000259" key="10">
    <source>
        <dbReference type="PROSITE" id="PS50125"/>
    </source>
</evidence>
<dbReference type="Pfam" id="PF00211">
    <property type="entry name" value="Guanylate_cyc"/>
    <property type="match status" value="1"/>
</dbReference>
<dbReference type="PROSITE" id="PS50112">
    <property type="entry name" value="PAS"/>
    <property type="match status" value="1"/>
</dbReference>
<keyword evidence="12" id="KW-1185">Reference proteome</keyword>
<dbReference type="OrthoDB" id="60033at2759"/>
<dbReference type="CDD" id="cd00130">
    <property type="entry name" value="PAS"/>
    <property type="match status" value="1"/>
</dbReference>
<feature type="transmembrane region" description="Helical" evidence="8">
    <location>
        <begin position="1211"/>
        <end position="1230"/>
    </location>
</feature>
<keyword evidence="5 8" id="KW-0472">Membrane</keyword>
<dbReference type="GeneID" id="94838324"/>
<keyword evidence="3" id="KW-0547">Nucleotide-binding</keyword>
<dbReference type="SUPFAM" id="SSF55785">
    <property type="entry name" value="PYP-like sensor domain (PAS domain)"/>
    <property type="match status" value="1"/>
</dbReference>
<dbReference type="SUPFAM" id="SSF55073">
    <property type="entry name" value="Nucleotide cyclase"/>
    <property type="match status" value="1"/>
</dbReference>
<dbReference type="Pfam" id="PF25474">
    <property type="entry name" value="TPR_TmcB"/>
    <property type="match status" value="1"/>
</dbReference>
<sequence>MKKIELLNKIFLEKWENSTQIKNSEMNARAGKPESSTLSRSQSLSNAADISNRNAIISGTYSLIDRTFPLFDEIQKFARIPPFIYQLLILFHTIQMISTSYWPGLKRIHDYEGTCGKVVKILCQIGFFNDLSGSDRITIIGFVVLTVLFVIIILTLVFQLIIYSQNRRFIRWTLFPTRFIIEFAPLIMICPVGLYLGELFLKVVYEKTTLAITCFVFGLIYMAFIVFIQYVFSFIFSASPYISTAPTATWSGSFYFVLTANFGLWPLLSGILSIFADYYSMVLIALKLAVNVYMFIRLKTIPIVQISINAVICGIFTVTSVLDVVSLVRLCGVKIDYMYDLIITVSVLLVSVVIFKFIFTRLLIRLKKQLSYSALEKIPDEEVPIDADQYQNPNQLDNSVLNSGRGNNNPASISLSDAKKRYLFQLYGIDKSAVRAQMYMRIGLAEHADLFIDWSLVKYVAEFYQSTQMFCVITRFISYFPSESRLLNYFFVQTVVRSDLTFYHRYLLYEVHRVKGLRQSSASSEITDKLMELKRMTQSCITTTQDFWKNIPNDPSIFYDIRSSTKRVQALFNEAIDKWPNNVRLCEDYSKFLIECATDFTAGIKMKHRADLIEQGKNFIVDISFRSLIKAYPMYLKRNIVDFRGNFTHLKATGAHGSSASSSNANSQLSTGTIDGELDLEIEEQLAKTNFNHHRVRLAYQRSLVDRRSPNSQRLKCSAFWTLFLGLAILIFSFVFFYSIFDSREFNLERQFTLNQARYGYDAAFANLIFYWIKHYGGIDDDTWKKMSEHETSTQYGINLEVGARNDSIKWNVFGTDALSLFMDSVVDRASKGDDIFNIMGALINSQLVSLTCLNSETLKATSKTSLKDELAYLFLQLRTLTFRDNVADWYNSTEMCEIIVNIPNMAEVFETLQESMAVDQTAQKKNTDKTLFNIIIPVSIGYFLLTEPLLFIFLTKMLRELNYLLELMKSVDDQSKNEASNFFKRELETEDTNDRLAAASNRGISSATFYFSIFLPIIILIGIFIGVVFLTYGKNASFLNLSSWMTLGVSRANLMIETVAFTALSMAIPKIIPTDIITKQRTIELSQGLVTMLSTYNNILLRGIENLPPCVGQNERFDQINFEDTCQTNGNTSNIHDTYKCFALDRAISYFQELSERIFNNIDQQTFDYDSNFYHLYHIVNSHMADKSYEAAQLLSSLAEYSISSFRSQLAILCFGGIAINILGFFVFWSELVKMDVAYEGALQLMRRLSPPSVVSNISLLNYLLNRSNEKVSNKMTTSMSIIHMSKDSVICLNRNESIEVVNQSISSLFGYTPEQLLGQPISTILPSTGAEEIFNHFNLMRLGQCAMQFETNTYGITDDEQEIPVHLTILGICDNNSGIAKSFAVIFRDETQLQKQRNAAEEAKAQSEKLLYQILPRDIVSRLNASETDISFSVPSASIIFVDIVKFSDYSSTLTPTQIMENLSTIFARFDTLCAKFPLMTKIKLIGDVYMAASGLFTPQEPVANHASQTVQFGLDVIVALEEVNSQLDSSLQVRVGVNTDGPLIAGVLGTDKPLFDIIGDPINVSSRLQSTCIPGTVQISQTTYDAIRDLNFNIEQRGEIVLKGKGKKMAYIVRAFPTGSFFMQDNMQSDDSQQITPSM</sequence>
<dbReference type="CDD" id="cd07302">
    <property type="entry name" value="CHD"/>
    <property type="match status" value="1"/>
</dbReference>
<feature type="transmembrane region" description="Helical" evidence="8">
    <location>
        <begin position="303"/>
        <end position="325"/>
    </location>
</feature>
<dbReference type="GO" id="GO:0005886">
    <property type="term" value="C:plasma membrane"/>
    <property type="evidence" value="ECO:0007669"/>
    <property type="project" value="TreeGrafter"/>
</dbReference>
<evidence type="ECO:0000313" key="12">
    <source>
        <dbReference type="Proteomes" id="UP000179807"/>
    </source>
</evidence>
<comment type="caution">
    <text evidence="11">The sequence shown here is derived from an EMBL/GenBank/DDBJ whole genome shotgun (WGS) entry which is preliminary data.</text>
</comment>
<evidence type="ECO:0000256" key="2">
    <source>
        <dbReference type="ARBA" id="ARBA00022692"/>
    </source>
</evidence>
<dbReference type="GO" id="GO:0007168">
    <property type="term" value="P:receptor guanylyl cyclase signaling pathway"/>
    <property type="evidence" value="ECO:0007669"/>
    <property type="project" value="TreeGrafter"/>
</dbReference>
<evidence type="ECO:0000256" key="4">
    <source>
        <dbReference type="ARBA" id="ARBA00022989"/>
    </source>
</evidence>
<evidence type="ECO:0000256" key="1">
    <source>
        <dbReference type="ARBA" id="ARBA00004370"/>
    </source>
</evidence>
<dbReference type="GO" id="GO:0004383">
    <property type="term" value="F:guanylate cyclase activity"/>
    <property type="evidence" value="ECO:0007669"/>
    <property type="project" value="TreeGrafter"/>
</dbReference>
<reference evidence="11" key="1">
    <citation type="submission" date="2016-10" db="EMBL/GenBank/DDBJ databases">
        <authorList>
            <person name="Benchimol M."/>
            <person name="Almeida L.G."/>
            <person name="Vasconcelos A.T."/>
            <person name="Perreira-Neves A."/>
            <person name="Rosa I.A."/>
            <person name="Tasca T."/>
            <person name="Bogo M.R."/>
            <person name="de Souza W."/>
        </authorList>
    </citation>
    <scope>NUCLEOTIDE SEQUENCE [LARGE SCALE GENOMIC DNA]</scope>
    <source>
        <strain evidence="11">K</strain>
    </source>
</reference>
<dbReference type="InterPro" id="IPR000014">
    <property type="entry name" value="PAS"/>
</dbReference>
<dbReference type="PANTHER" id="PTHR11920:SF335">
    <property type="entry name" value="GUANYLATE CYCLASE"/>
    <property type="match status" value="1"/>
</dbReference>
<feature type="transmembrane region" description="Helical" evidence="8">
    <location>
        <begin position="717"/>
        <end position="741"/>
    </location>
</feature>
<dbReference type="PROSITE" id="PS50125">
    <property type="entry name" value="GUANYLATE_CYCLASE_2"/>
    <property type="match status" value="1"/>
</dbReference>
<accession>A0A1J4KD41</accession>
<feature type="transmembrane region" description="Helical" evidence="8">
    <location>
        <begin position="83"/>
        <end position="102"/>
    </location>
</feature>
<feature type="coiled-coil region" evidence="7">
    <location>
        <begin position="1388"/>
        <end position="1415"/>
    </location>
</feature>
<feature type="transmembrane region" description="Helical" evidence="8">
    <location>
        <begin position="175"/>
        <end position="197"/>
    </location>
</feature>
<feature type="domain" description="PAS" evidence="9">
    <location>
        <begin position="1283"/>
        <end position="1321"/>
    </location>
</feature>
<dbReference type="GO" id="GO:0000166">
    <property type="term" value="F:nucleotide binding"/>
    <property type="evidence" value="ECO:0007669"/>
    <property type="project" value="UniProtKB-KW"/>
</dbReference>
<dbReference type="Pfam" id="PF13426">
    <property type="entry name" value="PAS_9"/>
    <property type="match status" value="1"/>
</dbReference>
<feature type="transmembrane region" description="Helical" evidence="8">
    <location>
        <begin position="1010"/>
        <end position="1033"/>
    </location>
</feature>
<proteinExistence type="predicted"/>
<dbReference type="InterPro" id="IPR057352">
    <property type="entry name" value="TPR_TmcB/C"/>
</dbReference>
<protein>
    <submittedName>
        <fullName evidence="11">Adenylate and Guanylate cyclase catalytic domain containing protein</fullName>
    </submittedName>
</protein>
<evidence type="ECO:0000256" key="7">
    <source>
        <dbReference type="SAM" id="Coils"/>
    </source>
</evidence>
<dbReference type="EMBL" id="MLAK01000692">
    <property type="protein sequence ID" value="OHT07620.1"/>
    <property type="molecule type" value="Genomic_DNA"/>
</dbReference>
<dbReference type="VEuPathDB" id="TrichDB:TRFO_24204"/>
<feature type="transmembrane region" description="Helical" evidence="8">
    <location>
        <begin position="932"/>
        <end position="955"/>
    </location>
</feature>
<dbReference type="Gene3D" id="3.30.70.1230">
    <property type="entry name" value="Nucleotide cyclase"/>
    <property type="match status" value="1"/>
</dbReference>
<dbReference type="Gene3D" id="3.30.450.20">
    <property type="entry name" value="PAS domain"/>
    <property type="match status" value="1"/>
</dbReference>
<evidence type="ECO:0000259" key="9">
    <source>
        <dbReference type="PROSITE" id="PS50112"/>
    </source>
</evidence>
<dbReference type="InterPro" id="IPR001054">
    <property type="entry name" value="A/G_cyclase"/>
</dbReference>
<dbReference type="InterPro" id="IPR050401">
    <property type="entry name" value="Cyclic_nucleotide_synthase"/>
</dbReference>
<feature type="transmembrane region" description="Helical" evidence="8">
    <location>
        <begin position="253"/>
        <end position="272"/>
    </location>
</feature>
<feature type="transmembrane region" description="Helical" evidence="8">
    <location>
        <begin position="209"/>
        <end position="232"/>
    </location>
</feature>
<evidence type="ECO:0000256" key="8">
    <source>
        <dbReference type="SAM" id="Phobius"/>
    </source>
</evidence>
<evidence type="ECO:0000256" key="5">
    <source>
        <dbReference type="ARBA" id="ARBA00023136"/>
    </source>
</evidence>
<feature type="transmembrane region" description="Helical" evidence="8">
    <location>
        <begin position="337"/>
        <end position="359"/>
    </location>
</feature>
<dbReference type="SMART" id="SM00044">
    <property type="entry name" value="CYCc"/>
    <property type="match status" value="1"/>
</dbReference>
<gene>
    <name evidence="11" type="ORF">TRFO_24204</name>
</gene>
<dbReference type="SMART" id="SM00091">
    <property type="entry name" value="PAS"/>
    <property type="match status" value="1"/>
</dbReference>
<dbReference type="GO" id="GO:0035556">
    <property type="term" value="P:intracellular signal transduction"/>
    <property type="evidence" value="ECO:0007669"/>
    <property type="project" value="InterPro"/>
</dbReference>
<dbReference type="GO" id="GO:0004016">
    <property type="term" value="F:adenylate cyclase activity"/>
    <property type="evidence" value="ECO:0007669"/>
    <property type="project" value="TreeGrafter"/>
</dbReference>
<keyword evidence="2 8" id="KW-0812">Transmembrane</keyword>
<dbReference type="GO" id="GO:0001653">
    <property type="term" value="F:peptide receptor activity"/>
    <property type="evidence" value="ECO:0007669"/>
    <property type="project" value="TreeGrafter"/>
</dbReference>